<feature type="domain" description="Peptidase M12B" evidence="2">
    <location>
        <begin position="159"/>
        <end position="353"/>
    </location>
</feature>
<feature type="binding site" evidence="1">
    <location>
        <position position="304"/>
    </location>
    <ligand>
        <name>Zn(2+)</name>
        <dbReference type="ChEBI" id="CHEBI:29105"/>
        <note>catalytic</note>
    </ligand>
</feature>
<sequence>MASGNQKIFDHVGNRIILDLERNDHLVSQQFRHSYQVPGANLIDEFRDDDSPHIPCYYHGQVRQNRQLHDYVAISACKGLEGTFQLDRQRYEIEPLDDLIHVVYKASINDEIKEEIFSSKLDSIPNGLMDRRKIALKNDMIPALNPLANKKLLSQAEKSQLEVLVISDLDVYKNQYRRKFGKIRPEVLSTMNRVALEYKPLNLVVIVGKIISWTKKDWISKKDSFKLQSIKLNRRLRRKYKTTDIPFDAIIVLSTTARFQANSPGSSVAGKSLFKICGFPYSIRAVEYIEFKRNPLEDAFIITHELGHSLNLTHQLSTRECDHPPCIMASRYDPNEPYPTHFSKANQRNFIQYNIKSMISIHFLHEQCPQCFCLRYSYKSYEKPSKG</sequence>
<dbReference type="GO" id="GO:0004222">
    <property type="term" value="F:metalloendopeptidase activity"/>
    <property type="evidence" value="ECO:0000318"/>
    <property type="project" value="GO_Central"/>
</dbReference>
<comment type="caution">
    <text evidence="1">Lacks conserved residue(s) required for the propagation of feature annotation.</text>
</comment>
<dbReference type="HOGENOM" id="CLU_714415_0_0_1"/>
<keyword evidence="1" id="KW-0479">Metal-binding</keyword>
<feature type="binding site" evidence="1">
    <location>
        <position position="308"/>
    </location>
    <ligand>
        <name>Zn(2+)</name>
        <dbReference type="ChEBI" id="CHEBI:29105"/>
        <note>catalytic</note>
    </ligand>
</feature>
<evidence type="ECO:0000259" key="2">
    <source>
        <dbReference type="PROSITE" id="PS50215"/>
    </source>
</evidence>
<name>B3SCL1_TRIAD</name>
<dbReference type="PANTHER" id="PTHR11905:SF159">
    <property type="entry name" value="ADAM METALLOPROTEASE"/>
    <property type="match status" value="1"/>
</dbReference>
<feature type="active site" evidence="1">
    <location>
        <position position="305"/>
    </location>
</feature>
<dbReference type="PROSITE" id="PS50215">
    <property type="entry name" value="ADAM_MEPRO"/>
    <property type="match status" value="1"/>
</dbReference>
<feature type="disulfide bond" evidence="1">
    <location>
        <begin position="321"/>
        <end position="326"/>
    </location>
</feature>
<dbReference type="GO" id="GO:0006508">
    <property type="term" value="P:proteolysis"/>
    <property type="evidence" value="ECO:0000318"/>
    <property type="project" value="GO_Central"/>
</dbReference>
<dbReference type="KEGG" id="tad:TRIADDRAFT_62011"/>
<accession>B3SCL1</accession>
<dbReference type="InterPro" id="IPR024079">
    <property type="entry name" value="MetalloPept_cat_dom_sf"/>
</dbReference>
<dbReference type="Proteomes" id="UP000009022">
    <property type="component" value="Unassembled WGS sequence"/>
</dbReference>
<dbReference type="AlphaFoldDB" id="B3SCL1"/>
<gene>
    <name evidence="3" type="ORF">TRIADDRAFT_62011</name>
</gene>
<reference evidence="3 4" key="1">
    <citation type="journal article" date="2008" name="Nature">
        <title>The Trichoplax genome and the nature of placozoans.</title>
        <authorList>
            <person name="Srivastava M."/>
            <person name="Begovic E."/>
            <person name="Chapman J."/>
            <person name="Putnam N.H."/>
            <person name="Hellsten U."/>
            <person name="Kawashima T."/>
            <person name="Kuo A."/>
            <person name="Mitros T."/>
            <person name="Salamov A."/>
            <person name="Carpenter M.L."/>
            <person name="Signorovitch A.Y."/>
            <person name="Moreno M.A."/>
            <person name="Kamm K."/>
            <person name="Grimwood J."/>
            <person name="Schmutz J."/>
            <person name="Shapiro H."/>
            <person name="Grigoriev I.V."/>
            <person name="Buss L.W."/>
            <person name="Schierwater B."/>
            <person name="Dellaporta S.L."/>
            <person name="Rokhsar D.S."/>
        </authorList>
    </citation>
    <scope>NUCLEOTIDE SEQUENCE [LARGE SCALE GENOMIC DNA]</scope>
    <source>
        <strain evidence="3 4">Grell-BS-1999</strain>
    </source>
</reference>
<dbReference type="GO" id="GO:0046872">
    <property type="term" value="F:metal ion binding"/>
    <property type="evidence" value="ECO:0007669"/>
    <property type="project" value="UniProtKB-KW"/>
</dbReference>
<feature type="binding site" evidence="1">
    <location>
        <position position="314"/>
    </location>
    <ligand>
        <name>Zn(2+)</name>
        <dbReference type="ChEBI" id="CHEBI:29105"/>
        <note>catalytic</note>
    </ligand>
</feature>
<keyword evidence="4" id="KW-1185">Reference proteome</keyword>
<dbReference type="SUPFAM" id="SSF55486">
    <property type="entry name" value="Metalloproteases ('zincins'), catalytic domain"/>
    <property type="match status" value="1"/>
</dbReference>
<dbReference type="Pfam" id="PF01421">
    <property type="entry name" value="Reprolysin"/>
    <property type="match status" value="1"/>
</dbReference>
<dbReference type="Gene3D" id="3.40.390.10">
    <property type="entry name" value="Collagenase (Catalytic Domain)"/>
    <property type="match status" value="1"/>
</dbReference>
<evidence type="ECO:0000313" key="4">
    <source>
        <dbReference type="Proteomes" id="UP000009022"/>
    </source>
</evidence>
<protein>
    <recommendedName>
        <fullName evidence="2">Peptidase M12B domain-containing protein</fullName>
    </recommendedName>
</protein>
<organism evidence="3 4">
    <name type="scientific">Trichoplax adhaerens</name>
    <name type="common">Trichoplax reptans</name>
    <dbReference type="NCBI Taxonomy" id="10228"/>
    <lineage>
        <taxon>Eukaryota</taxon>
        <taxon>Metazoa</taxon>
        <taxon>Placozoa</taxon>
        <taxon>Uniplacotomia</taxon>
        <taxon>Trichoplacea</taxon>
        <taxon>Trichoplacidae</taxon>
        <taxon>Trichoplax</taxon>
    </lineage>
</organism>
<dbReference type="GeneID" id="6759179"/>
<dbReference type="PhylomeDB" id="B3SCL1"/>
<dbReference type="InParanoid" id="B3SCL1"/>
<proteinExistence type="predicted"/>
<dbReference type="EMBL" id="DS985271">
    <property type="protein sequence ID" value="EDV19557.1"/>
    <property type="molecule type" value="Genomic_DNA"/>
</dbReference>
<dbReference type="RefSeq" id="XP_002117989.1">
    <property type="nucleotide sequence ID" value="XM_002117953.1"/>
</dbReference>
<dbReference type="CTD" id="6759179"/>
<keyword evidence="1" id="KW-0862">Zinc</keyword>
<dbReference type="InterPro" id="IPR001590">
    <property type="entry name" value="Peptidase_M12B"/>
</dbReference>
<dbReference type="OrthoDB" id="5951731at2759"/>
<dbReference type="eggNOG" id="KOG3607">
    <property type="taxonomic scope" value="Eukaryota"/>
</dbReference>
<evidence type="ECO:0000256" key="1">
    <source>
        <dbReference type="PROSITE-ProRule" id="PRU00276"/>
    </source>
</evidence>
<evidence type="ECO:0000313" key="3">
    <source>
        <dbReference type="EMBL" id="EDV19557.1"/>
    </source>
</evidence>
<keyword evidence="1" id="KW-1015">Disulfide bond</keyword>
<dbReference type="PANTHER" id="PTHR11905">
    <property type="entry name" value="ADAM A DISINTEGRIN AND METALLOPROTEASE DOMAIN"/>
    <property type="match status" value="1"/>
</dbReference>